<dbReference type="SMR" id="B4HB24"/>
<comment type="function">
    <text evidence="3">Involved in the assembly of C/D box small nucleolar ribonucleoprotein (snoRNP) particles. Recruits the SWI/SNF complex to the core promoter of rRNA genes and enhances pre-rRNA transcription. Mediates interaction of TELO2 with the R2TP complex which is necessary for the stability of MTOR and SMG1. Positively regulates the assembly and activity of the mTORC1 complex.</text>
</comment>
<dbReference type="GO" id="GO:0000492">
    <property type="term" value="P:box C/D snoRNP assembly"/>
    <property type="evidence" value="ECO:0007669"/>
    <property type="project" value="TreeGrafter"/>
</dbReference>
<feature type="compositionally biased region" description="Basic and acidic residues" evidence="4">
    <location>
        <begin position="170"/>
        <end position="184"/>
    </location>
</feature>
<evidence type="ECO:0000259" key="6">
    <source>
        <dbReference type="Pfam" id="PF18201"/>
    </source>
</evidence>
<feature type="compositionally biased region" description="Polar residues" evidence="4">
    <location>
        <begin position="1018"/>
        <end position="1029"/>
    </location>
</feature>
<feature type="region of interest" description="Disordered" evidence="4">
    <location>
        <begin position="885"/>
        <end position="1072"/>
    </location>
</feature>
<comment type="similarity">
    <text evidence="1">Belongs to the PIH1 family.</text>
</comment>
<evidence type="ECO:0000313" key="8">
    <source>
        <dbReference type="Proteomes" id="UP000008744"/>
    </source>
</evidence>
<evidence type="ECO:0000256" key="3">
    <source>
        <dbReference type="ARBA" id="ARBA00046233"/>
    </source>
</evidence>
<evidence type="ECO:0000256" key="2">
    <source>
        <dbReference type="ARBA" id="ARBA00040540"/>
    </source>
</evidence>
<feature type="domain" description="PIH1 N-terminal" evidence="5">
    <location>
        <begin position="1346"/>
        <end position="1481"/>
    </location>
</feature>
<dbReference type="InterPro" id="IPR050734">
    <property type="entry name" value="PIH1/Kintoun_subfamily"/>
</dbReference>
<evidence type="ECO:0000313" key="7">
    <source>
        <dbReference type="EMBL" id="EDW37827.1"/>
    </source>
</evidence>
<feature type="compositionally biased region" description="Basic and acidic residues" evidence="4">
    <location>
        <begin position="210"/>
        <end position="239"/>
    </location>
</feature>
<feature type="compositionally biased region" description="Basic and acidic residues" evidence="4">
    <location>
        <begin position="903"/>
        <end position="919"/>
    </location>
</feature>
<dbReference type="InterPro" id="IPR012981">
    <property type="entry name" value="PIH1_N"/>
</dbReference>
<dbReference type="Pfam" id="PF08190">
    <property type="entry name" value="PIH1"/>
    <property type="match status" value="1"/>
</dbReference>
<feature type="compositionally biased region" description="Low complexity" evidence="4">
    <location>
        <begin position="476"/>
        <end position="495"/>
    </location>
</feature>
<dbReference type="InterPro" id="IPR041442">
    <property type="entry name" value="PIH1D1/2/3_CS-like"/>
</dbReference>
<dbReference type="Pfam" id="PF18201">
    <property type="entry name" value="PIH1_CS"/>
    <property type="match status" value="1"/>
</dbReference>
<gene>
    <name evidence="7" type="primary">Dper\GL19732</name>
    <name evidence="7" type="ORF">Dper_GL19732</name>
</gene>
<dbReference type="PANTHER" id="PTHR22997:SF0">
    <property type="entry name" value="PIH1 DOMAIN-CONTAINING PROTEIN 1"/>
    <property type="match status" value="1"/>
</dbReference>
<feature type="compositionally biased region" description="Polar residues" evidence="4">
    <location>
        <begin position="975"/>
        <end position="989"/>
    </location>
</feature>
<accession>B4HB24</accession>
<keyword evidence="8" id="KW-1185">Reference proteome</keyword>
<sequence>MARRTNFIDGSDSFREQNLRFVRNEFEDNVNQFFGGANPSGNIQQQQQAPPRDALIVQPTPDGNELDSRRQFLRQLGASPAVAHALAMRTLEVPNFDLRHFQRRRYRLSVELGDRQSQPEIDAVVLQSIGTLVEKSEQNRIQSRPRPRTPSPPRNINWHNNRDISPQQIERSRPRTRDVDDNIRGRPRGAPGLREILPSGPIEAGPPPGRRNDVPPAGRRDDNFPPGRRDVAPQGRRNDSPPVPHGRRNDCPPSPRINVPQGRRNNVSPGRRDAVPFGPRDNISPARRGGHRDAIPSANTPIVRRNEAQPGRREAVPSGTRNDVQPGPRENVPQGRRDAAPSGPRDNVPAARRNNRSDAVPPAHRDIVPPTRRNASGARENVPSGRRAPPGPGAAIPTVPMDSIPPRGQPIAAAGPRKTVPPVHIDPVPQVGRKQVVPQGPSAVLPPVRGKPGPHGRVEPVAGRGPPSPGKPAGPPVRGKNNPPNRRNNSAGPPGRVEPVTGRLAHVPPGRRQPGPPGRRDNSQGFVERIDLTEMSSHVCSPPHFDGARNDSYPNNHPDRFPNNRNENFEINNRGMDAEFCGQPDFNDPRFNDANRGPGPDAFLVNQRQNIDRDDDFQRQQHGFDRPQGPPIFMGNPNTEVCDSEPNFGGQQQQSRQMGGRPQIGNNYQRFFHNDQVTILRTDLVDHNERNFDGNFCDRSPDNFGPNDRRFEGNCRDLGDAPRFNDDRDGRQFMDEERIRGQQQADNFGRPQEQRNENWRFYNSEPERSHHFDRSLERNDPNNRDLRFNLNNDPNNRELRFNLNNDDRNAHGRDRIDRIDRNDRFVDDDNCRDQMMFNDSGPGPFQSNQIQFGGDHRFENDGDFDQQRRQFDGDFNQIPQREFDSFRDDFQPNHYQVNVDIDYQDRGDQRRPMDRRNDRSGSGYRNPNAHNQERNTARNANRSNQPREATRNANVGGSHENRTNSSADRAAKPPRNSNPVARSGRSTAGPNPNPNQKKPNQSTIPVKGGNPVGKNTLAGPNQEATTVRNLANPGGVPKPAAAATPGARKLPGKPPEANPRAGQKRTAEEALPVGGEVKRRKVIKGKRFLIGGRKLPYVAFDQVLPQEEAESYAVTFFEQTPNYNTNVYANEDGKVVQGHEDDDSSDTDSLELPENTRGGGRQYGKKQKLNRMRKEWTALYRTKSYKDWDCWWTDYKWCGNEINKVLEKFENRNLQHRFIPIYKRYTTEQVVNTVLKLGHVALEKNTFNVQRNMRAIFLLMDSTFLQNLKMENIEQLENLIRRVPNHLWLYKLRSMVYMWSKYHEILKDPPKTLRKAIHNAYARKWKTPMFHWLAKQAFDELHAIRFCMKSFKVNSTEKFFINVCQASEVPAPEDVTEEELIAILESPTPGSFRVPMSISDPRHTKDRSDKTVDVCDIAINPQFLVKIQKSQLFKNFFQQLAAEALSEKYNVQISMEKIITLNNRKFVGTLVSHRVRNADVKHVQSLSGKLAAIEAGKDQKAPSKLVQEIDDKYAAAIRKIRQTAELQYKLRAQIRADAVHEIQAEIYLPNCVSSHEINLDVGEDRILVESRKHGYIFDKFVNYRLQQDRARALFDKTSKMLQVRIPVYSQ</sequence>
<feature type="region of interest" description="Disordered" evidence="4">
    <location>
        <begin position="136"/>
        <end position="524"/>
    </location>
</feature>
<dbReference type="Proteomes" id="UP000008744">
    <property type="component" value="Unassembled WGS sequence"/>
</dbReference>
<name>B4HB24_DROPE</name>
<dbReference type="HOGENOM" id="CLU_261098_0_0_1"/>
<dbReference type="OrthoDB" id="7865757at2759"/>
<dbReference type="GO" id="GO:1990904">
    <property type="term" value="C:ribonucleoprotein complex"/>
    <property type="evidence" value="ECO:0007669"/>
    <property type="project" value="TreeGrafter"/>
</dbReference>
<protein>
    <recommendedName>
        <fullName evidence="2">PIH1 domain-containing protein 1</fullName>
    </recommendedName>
</protein>
<evidence type="ECO:0000256" key="4">
    <source>
        <dbReference type="SAM" id="MobiDB-lite"/>
    </source>
</evidence>
<dbReference type="OMA" id="DFNRPNR"/>
<feature type="compositionally biased region" description="Polar residues" evidence="4">
    <location>
        <begin position="937"/>
        <end position="955"/>
    </location>
</feature>
<dbReference type="PANTHER" id="PTHR22997">
    <property type="entry name" value="PIH1 DOMAIN-CONTAINING PROTEIN 1"/>
    <property type="match status" value="1"/>
</dbReference>
<feature type="region of interest" description="Disordered" evidence="4">
    <location>
        <begin position="537"/>
        <end position="563"/>
    </location>
</feature>
<feature type="region of interest" description="Disordered" evidence="4">
    <location>
        <begin position="1136"/>
        <end position="1165"/>
    </location>
</feature>
<feature type="domain" description="PIH1D1/2/3 CS-like" evidence="6">
    <location>
        <begin position="1519"/>
        <end position="1607"/>
    </location>
</feature>
<feature type="compositionally biased region" description="Acidic residues" evidence="4">
    <location>
        <begin position="1140"/>
        <end position="1151"/>
    </location>
</feature>
<dbReference type="eggNOG" id="KOG4356">
    <property type="taxonomic scope" value="Eukaryota"/>
</dbReference>
<dbReference type="GO" id="GO:0097255">
    <property type="term" value="C:R2TP complex"/>
    <property type="evidence" value="ECO:0007669"/>
    <property type="project" value="TreeGrafter"/>
</dbReference>
<feature type="compositionally biased region" description="Basic and acidic residues" evidence="4">
    <location>
        <begin position="304"/>
        <end position="315"/>
    </location>
</feature>
<feature type="region of interest" description="Disordered" evidence="4">
    <location>
        <begin position="764"/>
        <end position="784"/>
    </location>
</feature>
<feature type="compositionally biased region" description="Basic and acidic residues" evidence="4">
    <location>
        <begin position="765"/>
        <end position="784"/>
    </location>
</feature>
<reference evidence="7 8" key="1">
    <citation type="journal article" date="2007" name="Nature">
        <title>Evolution of genes and genomes on the Drosophila phylogeny.</title>
        <authorList>
            <consortium name="Drosophila 12 Genomes Consortium"/>
            <person name="Clark A.G."/>
            <person name="Eisen M.B."/>
            <person name="Smith D.R."/>
            <person name="Bergman C.M."/>
            <person name="Oliver B."/>
            <person name="Markow T.A."/>
            <person name="Kaufman T.C."/>
            <person name="Kellis M."/>
            <person name="Gelbart W."/>
            <person name="Iyer V.N."/>
            <person name="Pollard D.A."/>
            <person name="Sackton T.B."/>
            <person name="Larracuente A.M."/>
            <person name="Singh N.D."/>
            <person name="Abad J.P."/>
            <person name="Abt D.N."/>
            <person name="Adryan B."/>
            <person name="Aguade M."/>
            <person name="Akashi H."/>
            <person name="Anderson W.W."/>
            <person name="Aquadro C.F."/>
            <person name="Ardell D.H."/>
            <person name="Arguello R."/>
            <person name="Artieri C.G."/>
            <person name="Barbash D.A."/>
            <person name="Barker D."/>
            <person name="Barsanti P."/>
            <person name="Batterham P."/>
            <person name="Batzoglou S."/>
            <person name="Begun D."/>
            <person name="Bhutkar A."/>
            <person name="Blanco E."/>
            <person name="Bosak S.A."/>
            <person name="Bradley R.K."/>
            <person name="Brand A.D."/>
            <person name="Brent M.R."/>
            <person name="Brooks A.N."/>
            <person name="Brown R.H."/>
            <person name="Butlin R.K."/>
            <person name="Caggese C."/>
            <person name="Calvi B.R."/>
            <person name="Bernardo de Carvalho A."/>
            <person name="Caspi A."/>
            <person name="Castrezana S."/>
            <person name="Celniker S.E."/>
            <person name="Chang J.L."/>
            <person name="Chapple C."/>
            <person name="Chatterji S."/>
            <person name="Chinwalla A."/>
            <person name="Civetta A."/>
            <person name="Clifton S.W."/>
            <person name="Comeron J.M."/>
            <person name="Costello J.C."/>
            <person name="Coyne J.A."/>
            <person name="Daub J."/>
            <person name="David R.G."/>
            <person name="Delcher A.L."/>
            <person name="Delehaunty K."/>
            <person name="Do C.B."/>
            <person name="Ebling H."/>
            <person name="Edwards K."/>
            <person name="Eickbush T."/>
            <person name="Evans J.D."/>
            <person name="Filipski A."/>
            <person name="Findeiss S."/>
            <person name="Freyhult E."/>
            <person name="Fulton L."/>
            <person name="Fulton R."/>
            <person name="Garcia A.C."/>
            <person name="Gardiner A."/>
            <person name="Garfield D.A."/>
            <person name="Garvin B.E."/>
            <person name="Gibson G."/>
            <person name="Gilbert D."/>
            <person name="Gnerre S."/>
            <person name="Godfrey J."/>
            <person name="Good R."/>
            <person name="Gotea V."/>
            <person name="Gravely B."/>
            <person name="Greenberg A.J."/>
            <person name="Griffiths-Jones S."/>
            <person name="Gross S."/>
            <person name="Guigo R."/>
            <person name="Gustafson E.A."/>
            <person name="Haerty W."/>
            <person name="Hahn M.W."/>
            <person name="Halligan D.L."/>
            <person name="Halpern A.L."/>
            <person name="Halter G.M."/>
            <person name="Han M.V."/>
            <person name="Heger A."/>
            <person name="Hillier L."/>
            <person name="Hinrichs A.S."/>
            <person name="Holmes I."/>
            <person name="Hoskins R.A."/>
            <person name="Hubisz M.J."/>
            <person name="Hultmark D."/>
            <person name="Huntley M.A."/>
            <person name="Jaffe D.B."/>
            <person name="Jagadeeshan S."/>
            <person name="Jeck W.R."/>
            <person name="Johnson J."/>
            <person name="Jones C.D."/>
            <person name="Jordan W.C."/>
            <person name="Karpen G.H."/>
            <person name="Kataoka E."/>
            <person name="Keightley P.D."/>
            <person name="Kheradpour P."/>
            <person name="Kirkness E.F."/>
            <person name="Koerich L.B."/>
            <person name="Kristiansen K."/>
            <person name="Kudrna D."/>
            <person name="Kulathinal R.J."/>
            <person name="Kumar S."/>
            <person name="Kwok R."/>
            <person name="Lander E."/>
            <person name="Langley C.H."/>
            <person name="Lapoint R."/>
            <person name="Lazzaro B.P."/>
            <person name="Lee S.J."/>
            <person name="Levesque L."/>
            <person name="Li R."/>
            <person name="Lin C.F."/>
            <person name="Lin M.F."/>
            <person name="Lindblad-Toh K."/>
            <person name="Llopart A."/>
            <person name="Long M."/>
            <person name="Low L."/>
            <person name="Lozovsky E."/>
            <person name="Lu J."/>
            <person name="Luo M."/>
            <person name="Machado C.A."/>
            <person name="Makalowski W."/>
            <person name="Marzo M."/>
            <person name="Matsuda M."/>
            <person name="Matzkin L."/>
            <person name="McAllister B."/>
            <person name="McBride C.S."/>
            <person name="McKernan B."/>
            <person name="McKernan K."/>
            <person name="Mendez-Lago M."/>
            <person name="Minx P."/>
            <person name="Mollenhauer M.U."/>
            <person name="Montooth K."/>
            <person name="Mount S.M."/>
            <person name="Mu X."/>
            <person name="Myers E."/>
            <person name="Negre B."/>
            <person name="Newfeld S."/>
            <person name="Nielsen R."/>
            <person name="Noor M.A."/>
            <person name="O'Grady P."/>
            <person name="Pachter L."/>
            <person name="Papaceit M."/>
            <person name="Parisi M.J."/>
            <person name="Parisi M."/>
            <person name="Parts L."/>
            <person name="Pedersen J.S."/>
            <person name="Pesole G."/>
            <person name="Phillippy A.M."/>
            <person name="Ponting C.P."/>
            <person name="Pop M."/>
            <person name="Porcelli D."/>
            <person name="Powell J.R."/>
            <person name="Prohaska S."/>
            <person name="Pruitt K."/>
            <person name="Puig M."/>
            <person name="Quesneville H."/>
            <person name="Ram K.R."/>
            <person name="Rand D."/>
            <person name="Rasmussen M.D."/>
            <person name="Reed L.K."/>
            <person name="Reenan R."/>
            <person name="Reily A."/>
            <person name="Remington K.A."/>
            <person name="Rieger T.T."/>
            <person name="Ritchie M.G."/>
            <person name="Robin C."/>
            <person name="Rogers Y.H."/>
            <person name="Rohde C."/>
            <person name="Rozas J."/>
            <person name="Rubenfield M.J."/>
            <person name="Ruiz A."/>
            <person name="Russo S."/>
            <person name="Salzberg S.L."/>
            <person name="Sanchez-Gracia A."/>
            <person name="Saranga D.J."/>
            <person name="Sato H."/>
            <person name="Schaeffer S.W."/>
            <person name="Schatz M.C."/>
            <person name="Schlenke T."/>
            <person name="Schwartz R."/>
            <person name="Segarra C."/>
            <person name="Singh R.S."/>
            <person name="Sirot L."/>
            <person name="Sirota M."/>
            <person name="Sisneros N.B."/>
            <person name="Smith C.D."/>
            <person name="Smith T.F."/>
            <person name="Spieth J."/>
            <person name="Stage D.E."/>
            <person name="Stark A."/>
            <person name="Stephan W."/>
            <person name="Strausberg R.L."/>
            <person name="Strempel S."/>
            <person name="Sturgill D."/>
            <person name="Sutton G."/>
            <person name="Sutton G.G."/>
            <person name="Tao W."/>
            <person name="Teichmann S."/>
            <person name="Tobari Y.N."/>
            <person name="Tomimura Y."/>
            <person name="Tsolas J.M."/>
            <person name="Valente V.L."/>
            <person name="Venter E."/>
            <person name="Venter J.C."/>
            <person name="Vicario S."/>
            <person name="Vieira F.G."/>
            <person name="Vilella A.J."/>
            <person name="Villasante A."/>
            <person name="Walenz B."/>
            <person name="Wang J."/>
            <person name="Wasserman M."/>
            <person name="Watts T."/>
            <person name="Wilson D."/>
            <person name="Wilson R.K."/>
            <person name="Wing R.A."/>
            <person name="Wolfner M.F."/>
            <person name="Wong A."/>
            <person name="Wong G.K."/>
            <person name="Wu C.I."/>
            <person name="Wu G."/>
            <person name="Yamamoto D."/>
            <person name="Yang H.P."/>
            <person name="Yang S.P."/>
            <person name="Yorke J.A."/>
            <person name="Yoshida K."/>
            <person name="Zdobnov E."/>
            <person name="Zhang P."/>
            <person name="Zhang Y."/>
            <person name="Zimin A.V."/>
            <person name="Baldwin J."/>
            <person name="Abdouelleil A."/>
            <person name="Abdulkadir J."/>
            <person name="Abebe A."/>
            <person name="Abera B."/>
            <person name="Abreu J."/>
            <person name="Acer S.C."/>
            <person name="Aftuck L."/>
            <person name="Alexander A."/>
            <person name="An P."/>
            <person name="Anderson E."/>
            <person name="Anderson S."/>
            <person name="Arachi H."/>
            <person name="Azer M."/>
            <person name="Bachantsang P."/>
            <person name="Barry A."/>
            <person name="Bayul T."/>
            <person name="Berlin A."/>
            <person name="Bessette D."/>
            <person name="Bloom T."/>
            <person name="Blye J."/>
            <person name="Boguslavskiy L."/>
            <person name="Bonnet C."/>
            <person name="Boukhgalter B."/>
            <person name="Bourzgui I."/>
            <person name="Brown A."/>
            <person name="Cahill P."/>
            <person name="Channer S."/>
            <person name="Cheshatsang Y."/>
            <person name="Chuda L."/>
            <person name="Citroen M."/>
            <person name="Collymore A."/>
            <person name="Cooke P."/>
            <person name="Costello M."/>
            <person name="D'Aco K."/>
            <person name="Daza R."/>
            <person name="De Haan G."/>
            <person name="DeGray S."/>
            <person name="DeMaso C."/>
            <person name="Dhargay N."/>
            <person name="Dooley K."/>
            <person name="Dooley E."/>
            <person name="Doricent M."/>
            <person name="Dorje P."/>
            <person name="Dorjee K."/>
            <person name="Dupes A."/>
            <person name="Elong R."/>
            <person name="Falk J."/>
            <person name="Farina A."/>
            <person name="Faro S."/>
            <person name="Ferguson D."/>
            <person name="Fisher S."/>
            <person name="Foley C.D."/>
            <person name="Franke A."/>
            <person name="Friedrich D."/>
            <person name="Gadbois L."/>
            <person name="Gearin G."/>
            <person name="Gearin C.R."/>
            <person name="Giannoukos G."/>
            <person name="Goode T."/>
            <person name="Graham J."/>
            <person name="Grandbois E."/>
            <person name="Grewal S."/>
            <person name="Gyaltsen K."/>
            <person name="Hafez N."/>
            <person name="Hagos B."/>
            <person name="Hall J."/>
            <person name="Henson C."/>
            <person name="Hollinger A."/>
            <person name="Honan T."/>
            <person name="Huard M.D."/>
            <person name="Hughes L."/>
            <person name="Hurhula B."/>
            <person name="Husby M.E."/>
            <person name="Kamat A."/>
            <person name="Kanga B."/>
            <person name="Kashin S."/>
            <person name="Khazanovich D."/>
            <person name="Kisner P."/>
            <person name="Lance K."/>
            <person name="Lara M."/>
            <person name="Lee W."/>
            <person name="Lennon N."/>
            <person name="Letendre F."/>
            <person name="LeVine R."/>
            <person name="Lipovsky A."/>
            <person name="Liu X."/>
            <person name="Liu J."/>
            <person name="Liu S."/>
            <person name="Lokyitsang T."/>
            <person name="Lokyitsang Y."/>
            <person name="Lubonja R."/>
            <person name="Lui A."/>
            <person name="MacDonald P."/>
            <person name="Magnisalis V."/>
            <person name="Maru K."/>
            <person name="Matthews C."/>
            <person name="McCusker W."/>
            <person name="McDonough S."/>
            <person name="Mehta T."/>
            <person name="Meldrim J."/>
            <person name="Meneus L."/>
            <person name="Mihai O."/>
            <person name="Mihalev A."/>
            <person name="Mihova T."/>
            <person name="Mittelman R."/>
            <person name="Mlenga V."/>
            <person name="Montmayeur A."/>
            <person name="Mulrain L."/>
            <person name="Navidi A."/>
            <person name="Naylor J."/>
            <person name="Negash T."/>
            <person name="Nguyen T."/>
            <person name="Nguyen N."/>
            <person name="Nicol R."/>
            <person name="Norbu C."/>
            <person name="Norbu N."/>
            <person name="Novod N."/>
            <person name="O'Neill B."/>
            <person name="Osman S."/>
            <person name="Markiewicz E."/>
            <person name="Oyono O.L."/>
            <person name="Patti C."/>
            <person name="Phunkhang P."/>
            <person name="Pierre F."/>
            <person name="Priest M."/>
            <person name="Raghuraman S."/>
            <person name="Rege F."/>
            <person name="Reyes R."/>
            <person name="Rise C."/>
            <person name="Rogov P."/>
            <person name="Ross K."/>
            <person name="Ryan E."/>
            <person name="Settipalli S."/>
            <person name="Shea T."/>
            <person name="Sherpa N."/>
            <person name="Shi L."/>
            <person name="Shih D."/>
            <person name="Sparrow T."/>
            <person name="Spaulding J."/>
            <person name="Stalker J."/>
            <person name="Stange-Thomann N."/>
            <person name="Stavropoulos S."/>
            <person name="Stone C."/>
            <person name="Strader C."/>
            <person name="Tesfaye S."/>
            <person name="Thomson T."/>
            <person name="Thoulutsang Y."/>
            <person name="Thoulutsang D."/>
            <person name="Topham K."/>
            <person name="Topping I."/>
            <person name="Tsamla T."/>
            <person name="Vassiliev H."/>
            <person name="Vo A."/>
            <person name="Wangchuk T."/>
            <person name="Wangdi T."/>
            <person name="Weiand M."/>
            <person name="Wilkinson J."/>
            <person name="Wilson A."/>
            <person name="Yadav S."/>
            <person name="Young G."/>
            <person name="Yu Q."/>
            <person name="Zembek L."/>
            <person name="Zhong D."/>
            <person name="Zimmer A."/>
            <person name="Zwirko Z."/>
            <person name="Jaffe D.B."/>
            <person name="Alvarez P."/>
            <person name="Brockman W."/>
            <person name="Butler J."/>
            <person name="Chin C."/>
            <person name="Gnerre S."/>
            <person name="Grabherr M."/>
            <person name="Kleber M."/>
            <person name="Mauceli E."/>
            <person name="MacCallum I."/>
        </authorList>
    </citation>
    <scope>NUCLEOTIDE SEQUENCE [LARGE SCALE GENOMIC DNA]</scope>
    <source>
        <strain evidence="8">MSH-3 / Tucson 14011-0111.49</strain>
    </source>
</reference>
<feature type="compositionally biased region" description="Pro residues" evidence="4">
    <location>
        <begin position="466"/>
        <end position="475"/>
    </location>
</feature>
<organism evidence="8">
    <name type="scientific">Drosophila persimilis</name>
    <name type="common">Fruit fly</name>
    <dbReference type="NCBI Taxonomy" id="7234"/>
    <lineage>
        <taxon>Eukaryota</taxon>
        <taxon>Metazoa</taxon>
        <taxon>Ecdysozoa</taxon>
        <taxon>Arthropoda</taxon>
        <taxon>Hexapoda</taxon>
        <taxon>Insecta</taxon>
        <taxon>Pterygota</taxon>
        <taxon>Neoptera</taxon>
        <taxon>Endopterygota</taxon>
        <taxon>Diptera</taxon>
        <taxon>Brachycera</taxon>
        <taxon>Muscomorpha</taxon>
        <taxon>Ephydroidea</taxon>
        <taxon>Drosophilidae</taxon>
        <taxon>Drosophila</taxon>
        <taxon>Sophophora</taxon>
    </lineage>
</organism>
<dbReference type="PhylomeDB" id="B4HB24"/>
<dbReference type="EMBL" id="CH479247">
    <property type="protein sequence ID" value="EDW37827.1"/>
    <property type="molecule type" value="Genomic_DNA"/>
</dbReference>
<dbReference type="GO" id="GO:0006364">
    <property type="term" value="P:rRNA processing"/>
    <property type="evidence" value="ECO:0007669"/>
    <property type="project" value="TreeGrafter"/>
</dbReference>
<dbReference type="STRING" id="7234.B4HB24"/>
<dbReference type="GO" id="GO:0005737">
    <property type="term" value="C:cytoplasm"/>
    <property type="evidence" value="ECO:0007669"/>
    <property type="project" value="TreeGrafter"/>
</dbReference>
<evidence type="ECO:0000259" key="5">
    <source>
        <dbReference type="Pfam" id="PF08190"/>
    </source>
</evidence>
<proteinExistence type="inferred from homology"/>
<feature type="compositionally biased region" description="Polar residues" evidence="4">
    <location>
        <begin position="157"/>
        <end position="169"/>
    </location>
</feature>
<evidence type="ECO:0000256" key="1">
    <source>
        <dbReference type="ARBA" id="ARBA00008511"/>
    </source>
</evidence>